<gene>
    <name evidence="2" type="ORF">TTHERM_01217240</name>
</gene>
<reference evidence="3" key="1">
    <citation type="journal article" date="2006" name="PLoS Biol.">
        <title>Macronuclear genome sequence of the ciliate Tetrahymena thermophila, a model eukaryote.</title>
        <authorList>
            <person name="Eisen J.A."/>
            <person name="Coyne R.S."/>
            <person name="Wu M."/>
            <person name="Wu D."/>
            <person name="Thiagarajan M."/>
            <person name="Wortman J.R."/>
            <person name="Badger J.H."/>
            <person name="Ren Q."/>
            <person name="Amedeo P."/>
            <person name="Jones K.M."/>
            <person name="Tallon L.J."/>
            <person name="Delcher A.L."/>
            <person name="Salzberg S.L."/>
            <person name="Silva J.C."/>
            <person name="Haas B.J."/>
            <person name="Majoros W.H."/>
            <person name="Farzad M."/>
            <person name="Carlton J.M."/>
            <person name="Smith R.K. Jr."/>
            <person name="Garg J."/>
            <person name="Pearlman R.E."/>
            <person name="Karrer K.M."/>
            <person name="Sun L."/>
            <person name="Manning G."/>
            <person name="Elde N.C."/>
            <person name="Turkewitz A.P."/>
            <person name="Asai D.J."/>
            <person name="Wilkes D.E."/>
            <person name="Wang Y."/>
            <person name="Cai H."/>
            <person name="Collins K."/>
            <person name="Stewart B.A."/>
            <person name="Lee S.R."/>
            <person name="Wilamowska K."/>
            <person name="Weinberg Z."/>
            <person name="Ruzzo W.L."/>
            <person name="Wloga D."/>
            <person name="Gaertig J."/>
            <person name="Frankel J."/>
            <person name="Tsao C.-C."/>
            <person name="Gorovsky M.A."/>
            <person name="Keeling P.J."/>
            <person name="Waller R.F."/>
            <person name="Patron N.J."/>
            <person name="Cherry J.M."/>
            <person name="Stover N.A."/>
            <person name="Krieger C.J."/>
            <person name="del Toro C."/>
            <person name="Ryder H.F."/>
            <person name="Williamson S.C."/>
            <person name="Barbeau R.A."/>
            <person name="Hamilton E.P."/>
            <person name="Orias E."/>
        </authorList>
    </citation>
    <scope>NUCLEOTIDE SEQUENCE [LARGE SCALE GENOMIC DNA]</scope>
    <source>
        <strain evidence="3">SB210</strain>
    </source>
</reference>
<dbReference type="RefSeq" id="XP_001009925.2">
    <property type="nucleotide sequence ID" value="XM_001009925.3"/>
</dbReference>
<dbReference type="InParanoid" id="Q22WM2"/>
<dbReference type="EMBL" id="GG662819">
    <property type="protein sequence ID" value="EAR89680.2"/>
    <property type="molecule type" value="Genomic_DNA"/>
</dbReference>
<accession>Q22WM2</accession>
<keyword evidence="3" id="KW-1185">Reference proteome</keyword>
<evidence type="ECO:0000256" key="1">
    <source>
        <dbReference type="SAM" id="Coils"/>
    </source>
</evidence>
<evidence type="ECO:0000313" key="2">
    <source>
        <dbReference type="EMBL" id="EAR89680.2"/>
    </source>
</evidence>
<dbReference type="KEGG" id="tet:TTHERM_01217240"/>
<protein>
    <recommendedName>
        <fullName evidence="4">Zinc carboxypeptidase family protein</fullName>
    </recommendedName>
</protein>
<keyword evidence="1" id="KW-0175">Coiled coil</keyword>
<dbReference type="GeneID" id="7841774"/>
<sequence>MDQTHNKFYQTCKKHSQNQIIFLKVISDQRDSSIFYCMDCVNEDLSFRVLDHILVPQIFSQSEKNIIQKWPPVNDYSILQKLSQEISNDNSSNSPIQQINHFFDELKVEIIKKIDFCQKKMINQALDLPLGKEQILNKYKEISQIETLRQILGSYQDQFENQEIKCRAFLSEIESKKEENTQQLQNLLEQCQRKNQLINIQKSMTIKQSIYTLIDSINFFPNDSNQFNQSNINPLNNQKLSSTQQIIELVSNKSNFCSQEFLEQLRVNLENLDAIFNQISFENMFQQNKQPIRFQELNNQKVEEINEYIDHLIKLQNDQIYNQQIQSSELLSKIFQVVDSKINFISSDVKISLKDIFVQIYPLLNKLGVQEIFSSQGEFELVKNISDVMLQDFILILKKKQEINIQNTYYQSISNFIKQQVETKFPLLERNELERVLQNFPVFDIVQKKTNKQIDILKNFEMIKTNLNDGKKKIQIIKNLNSTYEIFTNQQQQLFGLFNSSYLNCISSNILEKDKKYVIRIQLEVTDQDEHYFYIGLMQKSQSDLIIGYDQNLSCQFNKTRGQFEHIVGKGIDKYKKGNKLVYQDDYKLILELRVCLGGKVLQILDYPKYEYLLELDDKFKNKLIEYDDLCLYLYLCRENRKYIIKEAYQVDQFDF</sequence>
<organism evidence="2 3">
    <name type="scientific">Tetrahymena thermophila (strain SB210)</name>
    <dbReference type="NCBI Taxonomy" id="312017"/>
    <lineage>
        <taxon>Eukaryota</taxon>
        <taxon>Sar</taxon>
        <taxon>Alveolata</taxon>
        <taxon>Ciliophora</taxon>
        <taxon>Intramacronucleata</taxon>
        <taxon>Oligohymenophorea</taxon>
        <taxon>Hymenostomatida</taxon>
        <taxon>Tetrahymenina</taxon>
        <taxon>Tetrahymenidae</taxon>
        <taxon>Tetrahymena</taxon>
    </lineage>
</organism>
<feature type="coiled-coil region" evidence="1">
    <location>
        <begin position="170"/>
        <end position="201"/>
    </location>
</feature>
<evidence type="ECO:0000313" key="3">
    <source>
        <dbReference type="Proteomes" id="UP000009168"/>
    </source>
</evidence>
<dbReference type="Proteomes" id="UP000009168">
    <property type="component" value="Unassembled WGS sequence"/>
</dbReference>
<dbReference type="AlphaFoldDB" id="Q22WM2"/>
<proteinExistence type="predicted"/>
<evidence type="ECO:0008006" key="4">
    <source>
        <dbReference type="Google" id="ProtNLM"/>
    </source>
</evidence>
<dbReference type="HOGENOM" id="CLU_011289_1_0_1"/>
<name>Q22WM2_TETTS</name>